<comment type="caution">
    <text evidence="2">The sequence shown here is derived from an EMBL/GenBank/DDBJ whole genome shotgun (WGS) entry which is preliminary data.</text>
</comment>
<name>A0AB34GUG2_ESCRO</name>
<evidence type="ECO:0000313" key="3">
    <source>
        <dbReference type="Proteomes" id="UP001159641"/>
    </source>
</evidence>
<feature type="compositionally biased region" description="Basic and acidic residues" evidence="1">
    <location>
        <begin position="136"/>
        <end position="157"/>
    </location>
</feature>
<sequence>MTKAGSQGGNLRDKLDSNQLALSLSDLNEVLVEELAAPAPPPKATILDLPCSKRSTLPSDFRGLTHLVKLGLRKNKRRQLPAGSAARSTSSTCTSSTKQRKQGANRVLEHPKAVQLGQEPERQRQPEIDREAEETWEAKQRAQEAPERNCGSREGGREGAPPPPGNHTRSWAALRPLLLRVAGGLVACRVTELQQRPVCTSVNTIYDNALRRCAGTPSSRSPWWNKEK</sequence>
<dbReference type="AlphaFoldDB" id="A0AB34GUG2"/>
<accession>A0AB34GUG2</accession>
<gene>
    <name evidence="2" type="ORF">J1605_010239</name>
</gene>
<evidence type="ECO:0000313" key="2">
    <source>
        <dbReference type="EMBL" id="KAJ8782260.1"/>
    </source>
</evidence>
<feature type="compositionally biased region" description="Basic and acidic residues" evidence="1">
    <location>
        <begin position="119"/>
        <end position="129"/>
    </location>
</feature>
<dbReference type="EMBL" id="JAIQCJ010002113">
    <property type="protein sequence ID" value="KAJ8782260.1"/>
    <property type="molecule type" value="Genomic_DNA"/>
</dbReference>
<reference evidence="2 3" key="1">
    <citation type="submission" date="2022-11" db="EMBL/GenBank/DDBJ databases">
        <title>Whole genome sequence of Eschrichtius robustus ER-17-0199.</title>
        <authorList>
            <person name="Bruniche-Olsen A."/>
            <person name="Black A.N."/>
            <person name="Fields C.J."/>
            <person name="Walden K."/>
            <person name="Dewoody J.A."/>
        </authorList>
    </citation>
    <scope>NUCLEOTIDE SEQUENCE [LARGE SCALE GENOMIC DNA]</scope>
    <source>
        <strain evidence="2">ER-17-0199</strain>
        <tissue evidence="2">Blubber</tissue>
    </source>
</reference>
<proteinExistence type="predicted"/>
<evidence type="ECO:0000256" key="1">
    <source>
        <dbReference type="SAM" id="MobiDB-lite"/>
    </source>
</evidence>
<protein>
    <submittedName>
        <fullName evidence="2">Uncharacterized protein</fullName>
    </submittedName>
</protein>
<feature type="compositionally biased region" description="Low complexity" evidence="1">
    <location>
        <begin position="88"/>
        <end position="97"/>
    </location>
</feature>
<keyword evidence="3" id="KW-1185">Reference proteome</keyword>
<feature type="region of interest" description="Disordered" evidence="1">
    <location>
        <begin position="75"/>
        <end position="169"/>
    </location>
</feature>
<dbReference type="Proteomes" id="UP001159641">
    <property type="component" value="Unassembled WGS sequence"/>
</dbReference>
<organism evidence="2 3">
    <name type="scientific">Eschrichtius robustus</name>
    <name type="common">California gray whale</name>
    <name type="synonym">Eschrichtius gibbosus</name>
    <dbReference type="NCBI Taxonomy" id="9764"/>
    <lineage>
        <taxon>Eukaryota</taxon>
        <taxon>Metazoa</taxon>
        <taxon>Chordata</taxon>
        <taxon>Craniata</taxon>
        <taxon>Vertebrata</taxon>
        <taxon>Euteleostomi</taxon>
        <taxon>Mammalia</taxon>
        <taxon>Eutheria</taxon>
        <taxon>Laurasiatheria</taxon>
        <taxon>Artiodactyla</taxon>
        <taxon>Whippomorpha</taxon>
        <taxon>Cetacea</taxon>
        <taxon>Mysticeti</taxon>
        <taxon>Eschrichtiidae</taxon>
        <taxon>Eschrichtius</taxon>
    </lineage>
</organism>